<feature type="domain" description="tRNA uridine 5-carboxymethylaminomethyl modification enzyme C-terminal subdomain" evidence="12">
    <location>
        <begin position="538"/>
        <end position="609"/>
    </location>
</feature>
<keyword evidence="7 11" id="KW-0274">FAD</keyword>
<keyword evidence="6 11" id="KW-0819">tRNA processing</keyword>
<dbReference type="InterPro" id="IPR026904">
    <property type="entry name" value="MnmG_C"/>
</dbReference>
<evidence type="ECO:0000256" key="3">
    <source>
        <dbReference type="ARBA" id="ARBA00007653"/>
    </source>
</evidence>
<comment type="subunit">
    <text evidence="9 11">Homodimer. Heterotetramer of two MnmE and two MnmG subunits.</text>
</comment>
<dbReference type="Gene3D" id="3.50.50.60">
    <property type="entry name" value="FAD/NAD(P)-binding domain"/>
    <property type="match status" value="2"/>
</dbReference>
<dbReference type="PRINTS" id="PR00368">
    <property type="entry name" value="FADPNR"/>
</dbReference>
<dbReference type="InterPro" id="IPR047001">
    <property type="entry name" value="MnmG_C_subdom"/>
</dbReference>
<dbReference type="Pfam" id="PF21680">
    <property type="entry name" value="GIDA_C_1st"/>
    <property type="match status" value="1"/>
</dbReference>
<dbReference type="Pfam" id="PF01134">
    <property type="entry name" value="GIDA"/>
    <property type="match status" value="1"/>
</dbReference>
<keyword evidence="11" id="KW-0963">Cytoplasm</keyword>
<dbReference type="PROSITE" id="PS01281">
    <property type="entry name" value="GIDA_2"/>
    <property type="match status" value="1"/>
</dbReference>
<evidence type="ECO:0000313" key="13">
    <source>
        <dbReference type="EMBL" id="BDE08234.1"/>
    </source>
</evidence>
<dbReference type="EMBL" id="AP025523">
    <property type="protein sequence ID" value="BDE08234.1"/>
    <property type="molecule type" value="Genomic_DNA"/>
</dbReference>
<dbReference type="AlphaFoldDB" id="A0AAN2CBB8"/>
<dbReference type="GO" id="GO:0005829">
    <property type="term" value="C:cytosol"/>
    <property type="evidence" value="ECO:0007669"/>
    <property type="project" value="TreeGrafter"/>
</dbReference>
<name>A0AAN2CBB8_UNVUL</name>
<organism evidence="13 14">
    <name type="scientific">Vulcanimicrobium alpinum</name>
    <dbReference type="NCBI Taxonomy" id="3016050"/>
    <lineage>
        <taxon>Bacteria</taxon>
        <taxon>Bacillati</taxon>
        <taxon>Vulcanimicrobiota</taxon>
        <taxon>Vulcanimicrobiia</taxon>
        <taxon>Vulcanimicrobiales</taxon>
        <taxon>Vulcanimicrobiaceae</taxon>
        <taxon>Vulcanimicrobium</taxon>
    </lineage>
</organism>
<sequence>MRTVSRGDDAAVIVVGAGHAGFEAALAAARLGAHTLLVTGDPERICTLACNPSIGGSAKGQLVREIDAIGGAMARVTDRVSLHARFLNESKGPSVRALRALADKPGYVRAARAELGAEPRVTVVAGMADDLVVEAGAVRGVVLADGRTLRAPSVVLATGTFLGGKTFRGDEVRAEGRFGEAPAVGLSSALARLGFPLARLKTGTPPRVDRTSLALDAMSPQMPSAVPLPFSYRSPAAFAGPQLPCWIVETSEATHALVRANLHRSPLYGLDLIRGIGPRYCPSIEDKVVKFAHNATHQIFVEPEGWDEPTFYVGGFSTSLPADIQLAMLRTLPGFADVLVLRPGYAVEYDFVQPTELDVSLETRRVAGLFHAGQLNGTSGYEEAAAQGLIAGINAARRAAGREPLRLGRETSYIGVLLDDLVTRGVDEPYRMLTSRAEHRVVLRHDNADLRLTPVGRKIGLVDDEAWEAFARRRDALDAARRAAERSRAPARIASSDLAPGSTLADALRRPELGIADVAPFLPPEIDAGTGARVEIELKMDGYVRRTQAAIERAARDEAVVLPADLDYASIRALSREAKEKLDRTRPRTLGAATRIPGITPTDIALLGVHVHRLTAAPA</sequence>
<dbReference type="Gene3D" id="1.10.150.570">
    <property type="entry name" value="GidA associated domain, C-terminal subdomain"/>
    <property type="match status" value="1"/>
</dbReference>
<dbReference type="Proteomes" id="UP001317532">
    <property type="component" value="Chromosome"/>
</dbReference>
<accession>A0AAN2CBB8</accession>
<evidence type="ECO:0000256" key="10">
    <source>
        <dbReference type="ARBA" id="ARBA00031800"/>
    </source>
</evidence>
<dbReference type="PROSITE" id="PS01280">
    <property type="entry name" value="GIDA_1"/>
    <property type="match status" value="1"/>
</dbReference>
<dbReference type="InterPro" id="IPR049312">
    <property type="entry name" value="GIDA_C_N"/>
</dbReference>
<dbReference type="GO" id="GO:0002098">
    <property type="term" value="P:tRNA wobble uridine modification"/>
    <property type="evidence" value="ECO:0007669"/>
    <property type="project" value="InterPro"/>
</dbReference>
<evidence type="ECO:0000259" key="12">
    <source>
        <dbReference type="SMART" id="SM01228"/>
    </source>
</evidence>
<dbReference type="KEGG" id="vab:WPS_35100"/>
<dbReference type="InterPro" id="IPR020595">
    <property type="entry name" value="MnmG-rel_CS"/>
</dbReference>
<dbReference type="HAMAP" id="MF_00129">
    <property type="entry name" value="MnmG_GidA"/>
    <property type="match status" value="1"/>
</dbReference>
<dbReference type="FunFam" id="1.10.150.570:FF:000001">
    <property type="entry name" value="tRNA uridine 5-carboxymethylaminomethyl modification enzyme MnmG"/>
    <property type="match status" value="1"/>
</dbReference>
<dbReference type="GO" id="GO:0050660">
    <property type="term" value="F:flavin adenine dinucleotide binding"/>
    <property type="evidence" value="ECO:0007669"/>
    <property type="project" value="UniProtKB-UniRule"/>
</dbReference>
<dbReference type="Gene3D" id="1.10.10.1800">
    <property type="entry name" value="tRNA uridine 5-carboxymethylaminomethyl modification enzyme MnmG/GidA"/>
    <property type="match status" value="1"/>
</dbReference>
<dbReference type="RefSeq" id="WP_317995779.1">
    <property type="nucleotide sequence ID" value="NZ_AP025523.1"/>
</dbReference>
<dbReference type="NCBIfam" id="TIGR00136">
    <property type="entry name" value="mnmG_gidA"/>
    <property type="match status" value="1"/>
</dbReference>
<comment type="similarity">
    <text evidence="3 11">Belongs to the MnmG family.</text>
</comment>
<dbReference type="InterPro" id="IPR036188">
    <property type="entry name" value="FAD/NAD-bd_sf"/>
</dbReference>
<dbReference type="InterPro" id="IPR002218">
    <property type="entry name" value="MnmG-rel"/>
</dbReference>
<keyword evidence="8 11" id="KW-0520">NAD</keyword>
<keyword evidence="5 11" id="KW-0285">Flavoprotein</keyword>
<dbReference type="InterPro" id="IPR040131">
    <property type="entry name" value="MnmG_N"/>
</dbReference>
<dbReference type="PRINTS" id="PR00411">
    <property type="entry name" value="PNDRDTASEI"/>
</dbReference>
<proteinExistence type="inferred from homology"/>
<dbReference type="FunFam" id="3.50.50.60:FF:000002">
    <property type="entry name" value="tRNA uridine 5-carboxymethylaminomethyl modification enzyme MnmG"/>
    <property type="match status" value="1"/>
</dbReference>
<evidence type="ECO:0000256" key="4">
    <source>
        <dbReference type="ARBA" id="ARBA00020461"/>
    </source>
</evidence>
<dbReference type="GO" id="GO:0030488">
    <property type="term" value="P:tRNA methylation"/>
    <property type="evidence" value="ECO:0007669"/>
    <property type="project" value="TreeGrafter"/>
</dbReference>
<evidence type="ECO:0000313" key="14">
    <source>
        <dbReference type="Proteomes" id="UP001317532"/>
    </source>
</evidence>
<dbReference type="PANTHER" id="PTHR11806">
    <property type="entry name" value="GLUCOSE INHIBITED DIVISION PROTEIN A"/>
    <property type="match status" value="1"/>
</dbReference>
<evidence type="ECO:0000256" key="2">
    <source>
        <dbReference type="ARBA" id="ARBA00003717"/>
    </source>
</evidence>
<reference evidence="13 14" key="1">
    <citation type="journal article" date="2022" name="ISME Commun">
        <title>Vulcanimicrobium alpinus gen. nov. sp. nov., the first cultivated representative of the candidate phylum 'Eremiobacterota', is a metabolically versatile aerobic anoxygenic phototroph.</title>
        <authorList>
            <person name="Yabe S."/>
            <person name="Muto K."/>
            <person name="Abe K."/>
            <person name="Yokota A."/>
            <person name="Staudigel H."/>
            <person name="Tebo B.M."/>
        </authorList>
    </citation>
    <scope>NUCLEOTIDE SEQUENCE [LARGE SCALE GENOMIC DNA]</scope>
    <source>
        <strain evidence="13 14">WC8-2</strain>
    </source>
</reference>
<evidence type="ECO:0000256" key="6">
    <source>
        <dbReference type="ARBA" id="ARBA00022694"/>
    </source>
</evidence>
<protein>
    <recommendedName>
        <fullName evidence="4 11">tRNA uridine 5-carboxymethylaminomethyl modification enzyme MnmG</fullName>
    </recommendedName>
    <alternativeName>
        <fullName evidence="10 11">Glucose-inhibited division protein A</fullName>
    </alternativeName>
</protein>
<dbReference type="PANTHER" id="PTHR11806:SF0">
    <property type="entry name" value="PROTEIN MTO1 HOMOLOG, MITOCHONDRIAL"/>
    <property type="match status" value="1"/>
</dbReference>
<evidence type="ECO:0000256" key="8">
    <source>
        <dbReference type="ARBA" id="ARBA00023027"/>
    </source>
</evidence>
<evidence type="ECO:0000256" key="1">
    <source>
        <dbReference type="ARBA" id="ARBA00001974"/>
    </source>
</evidence>
<keyword evidence="14" id="KW-1185">Reference proteome</keyword>
<dbReference type="InterPro" id="IPR044920">
    <property type="entry name" value="MnmG_C_subdom_sf"/>
</dbReference>
<feature type="binding site" evidence="11">
    <location>
        <begin position="16"/>
        <end position="21"/>
    </location>
    <ligand>
        <name>FAD</name>
        <dbReference type="ChEBI" id="CHEBI:57692"/>
    </ligand>
</feature>
<dbReference type="SMART" id="SM01228">
    <property type="entry name" value="GIDA_assoc_3"/>
    <property type="match status" value="1"/>
</dbReference>
<feature type="binding site" evidence="11">
    <location>
        <begin position="277"/>
        <end position="291"/>
    </location>
    <ligand>
        <name>NAD(+)</name>
        <dbReference type="ChEBI" id="CHEBI:57540"/>
    </ligand>
</feature>
<gene>
    <name evidence="11 13" type="primary">mnmG</name>
    <name evidence="11" type="synonym">gidA</name>
    <name evidence="13" type="ORF">WPS_35100</name>
</gene>
<comment type="cofactor">
    <cofactor evidence="1 11">
        <name>FAD</name>
        <dbReference type="ChEBI" id="CHEBI:57692"/>
    </cofactor>
</comment>
<comment type="caution">
    <text evidence="11">Lacks conserved residue(s) required for the propagation of feature annotation.</text>
</comment>
<evidence type="ECO:0000256" key="7">
    <source>
        <dbReference type="ARBA" id="ARBA00022827"/>
    </source>
</evidence>
<comment type="subcellular location">
    <subcellularLocation>
        <location evidence="11">Cytoplasm</location>
    </subcellularLocation>
</comment>
<evidence type="ECO:0000256" key="9">
    <source>
        <dbReference type="ARBA" id="ARBA00025948"/>
    </source>
</evidence>
<evidence type="ECO:0000256" key="5">
    <source>
        <dbReference type="ARBA" id="ARBA00022630"/>
    </source>
</evidence>
<evidence type="ECO:0000256" key="11">
    <source>
        <dbReference type="HAMAP-Rule" id="MF_00129"/>
    </source>
</evidence>
<dbReference type="InterPro" id="IPR004416">
    <property type="entry name" value="MnmG"/>
</dbReference>
<dbReference type="Pfam" id="PF13932">
    <property type="entry name" value="SAM_GIDA_C"/>
    <property type="match status" value="1"/>
</dbReference>
<comment type="function">
    <text evidence="2 11">NAD-binding protein involved in the addition of a carboxymethylaminomethyl (cmnm) group at the wobble position (U34) of certain tRNAs, forming tRNA-cmnm(5)s(2)U34.</text>
</comment>
<dbReference type="SUPFAM" id="SSF51905">
    <property type="entry name" value="FAD/NAD(P)-binding domain"/>
    <property type="match status" value="1"/>
</dbReference>